<dbReference type="EMBL" id="MWLE01000086">
    <property type="protein sequence ID" value="OOV34163.1"/>
    <property type="molecule type" value="Genomic_DNA"/>
</dbReference>
<evidence type="ECO:0000313" key="2">
    <source>
        <dbReference type="EMBL" id="OOV34163.1"/>
    </source>
</evidence>
<comment type="caution">
    <text evidence="2">The sequence shown here is derived from an EMBL/GenBank/DDBJ whole genome shotgun (WGS) entry which is preliminary data.</text>
</comment>
<protein>
    <submittedName>
        <fullName evidence="2">Transcriptional initiation protein Tat</fullName>
    </submittedName>
</protein>
<gene>
    <name evidence="2" type="ORF">BV53_06190</name>
</gene>
<reference evidence="2 3" key="1">
    <citation type="submission" date="2017-02" db="EMBL/GenBank/DDBJ databases">
        <title>Draft Genome Sequences of 'Candidatus Synechococcus spongiarum', Cyanobacterial Symbionts of the Mediterranean Sponge Aplysina aerophoba from two locations.</title>
        <authorList>
            <person name="Slaby B.M."/>
            <person name="Hentschel U."/>
        </authorList>
    </citation>
    <scope>NUCLEOTIDE SEQUENCE [LARGE SCALE GENOMIC DNA]</scope>
    <source>
        <strain evidence="2">LMB bulk15N</strain>
    </source>
</reference>
<sequence>MTLHCRPKRLTRMSELGFDGVVSRRTVLLGGAAFGVAAFADAALPPKAEAVAMEFDPVNANQEDTITLPDGYTWHVVASWGDPLWSSGNAFDSTSRGTAESQAMAFGDNNDGMSCFAVGNRTLLAVNNEYTNPMIVWGNRASQRYENEDDIRKGMNAHGVSMMEIRRGAQGWQVVKDSPLNRRITPDTPMDITGPGRGHDLLKTREDPQAVLALGTFNNCGNGRTPWGTYLTCEENFHSYFHSPSNPDWTPTDALKRYGVKASNDRYGWATIAERFDPALEPNEPNRCGYIVEIDPANPIARPRKHTAMGRFKHENCEMVVARDGHIVAYMGDDERGEHLYKFVSSKVYRRGMDNPSTLLEDGTLYAARFDENGTGVWLELTPETTGMDTAEICIHTRQAATAVGATTMDRPEWVTANPKAIEAYCCLTNNKNRGKSGQPVNAVNPRPNNQYGQIVRWIPAQGNHSNQEFKWDLFVMAGNPTVYQDAYSGSSNITPENMFNSPDGLAFDSQGRLWIQTDGNYSNAGDFAGMGNNQMLLADARTRSIRRFLVGPRECEVTGITWSPDRTTMFVGIQHPGERNPDTCHFPDGGMSIPRSSVIAVEKPGWFGLGRAAIG</sequence>
<dbReference type="InterPro" id="IPR008557">
    <property type="entry name" value="PhoX"/>
</dbReference>
<organism evidence="2 3">
    <name type="scientific">Candidatus Synechococcus spongiarum LMB bulk15N</name>
    <dbReference type="NCBI Taxonomy" id="1943583"/>
    <lineage>
        <taxon>Bacteria</taxon>
        <taxon>Bacillati</taxon>
        <taxon>Cyanobacteriota</taxon>
        <taxon>Cyanophyceae</taxon>
        <taxon>Synechococcales</taxon>
        <taxon>Synechococcaceae</taxon>
        <taxon>Synechococcus</taxon>
    </lineage>
</organism>
<dbReference type="PANTHER" id="PTHR35399:SF2">
    <property type="entry name" value="DUF839 DOMAIN-CONTAINING PROTEIN"/>
    <property type="match status" value="1"/>
</dbReference>
<dbReference type="SUPFAM" id="SSF63829">
    <property type="entry name" value="Calcium-dependent phosphotriesterase"/>
    <property type="match status" value="1"/>
</dbReference>
<proteinExistence type="predicted"/>
<dbReference type="Pfam" id="PF05787">
    <property type="entry name" value="PhoX"/>
    <property type="match status" value="1"/>
</dbReference>
<keyword evidence="1" id="KW-0472">Membrane</keyword>
<evidence type="ECO:0000256" key="1">
    <source>
        <dbReference type="ARBA" id="ARBA00023136"/>
    </source>
</evidence>
<dbReference type="PROSITE" id="PS51318">
    <property type="entry name" value="TAT"/>
    <property type="match status" value="1"/>
</dbReference>
<evidence type="ECO:0000313" key="3">
    <source>
        <dbReference type="Proteomes" id="UP000242590"/>
    </source>
</evidence>
<name>A0A1T1D0K8_9SYNE</name>
<dbReference type="PANTHER" id="PTHR35399">
    <property type="entry name" value="SLR8030 PROTEIN"/>
    <property type="match status" value="1"/>
</dbReference>
<dbReference type="AlphaFoldDB" id="A0A1T1D0K8"/>
<accession>A0A1T1D0K8</accession>
<dbReference type="InterPro" id="IPR006311">
    <property type="entry name" value="TAT_signal"/>
</dbReference>
<dbReference type="Proteomes" id="UP000242590">
    <property type="component" value="Unassembled WGS sequence"/>
</dbReference>